<gene>
    <name evidence="2" type="ORF">JTZ10_10950</name>
</gene>
<reference evidence="2" key="1">
    <citation type="submission" date="2021-02" db="EMBL/GenBank/DDBJ databases">
        <title>Taxonomy, biology and ecology of Rhodococcus bacteria occurring in California pistachio and other woody hosts as revealed by genome sequence analyses.</title>
        <authorList>
            <person name="Riely B."/>
            <person name="Gai Y."/>
        </authorList>
    </citation>
    <scope>NUCLEOTIDE SEQUENCE</scope>
    <source>
        <strain evidence="2">BP-295</strain>
    </source>
</reference>
<accession>A0AAW4G5D9</accession>
<evidence type="ECO:0000256" key="1">
    <source>
        <dbReference type="SAM" id="MobiDB-lite"/>
    </source>
</evidence>
<comment type="caution">
    <text evidence="2">The sequence shown here is derived from an EMBL/GenBank/DDBJ whole genome shotgun (WGS) entry which is preliminary data.</text>
</comment>
<proteinExistence type="predicted"/>
<feature type="region of interest" description="Disordered" evidence="1">
    <location>
        <begin position="415"/>
        <end position="440"/>
    </location>
</feature>
<dbReference type="RefSeq" id="WP_204717971.1">
    <property type="nucleotide sequence ID" value="NZ_JAFFGU010000004.1"/>
</dbReference>
<organism evidence="2 3">
    <name type="scientific">Gordonia rubripertincta</name>
    <name type="common">Rhodococcus corallinus</name>
    <dbReference type="NCBI Taxonomy" id="36822"/>
    <lineage>
        <taxon>Bacteria</taxon>
        <taxon>Bacillati</taxon>
        <taxon>Actinomycetota</taxon>
        <taxon>Actinomycetes</taxon>
        <taxon>Mycobacteriales</taxon>
        <taxon>Gordoniaceae</taxon>
        <taxon>Gordonia</taxon>
    </lineage>
</organism>
<protein>
    <submittedName>
        <fullName evidence="2">Uncharacterized protein</fullName>
    </submittedName>
</protein>
<dbReference type="AlphaFoldDB" id="A0AAW4G5D9"/>
<dbReference type="Proteomes" id="UP001195196">
    <property type="component" value="Unassembled WGS sequence"/>
</dbReference>
<feature type="compositionally biased region" description="Low complexity" evidence="1">
    <location>
        <begin position="429"/>
        <end position="440"/>
    </location>
</feature>
<evidence type="ECO:0000313" key="3">
    <source>
        <dbReference type="Proteomes" id="UP001195196"/>
    </source>
</evidence>
<name>A0AAW4G5D9_GORRU</name>
<evidence type="ECO:0000313" key="2">
    <source>
        <dbReference type="EMBL" id="MBM7278280.1"/>
    </source>
</evidence>
<sequence>MTTSDFWESRPVLTHVRDFARARRVPPLAMLASLTARAIGSLDPNVVGPPVVGAHSSLNAAFALVGPSGFGKGVTEAAARDATNLPQIPELPLGSGEGLARTFAVDDEGQQEIRAAMFTASEVDGLAAIGARQGATVMSVFRQAISGESIGSANAQKHTRVIVPAHGYRAVFTIGVQPERAGPLINDTAGTAQRILWVPTTDPDAPAARPSEPPRWTVPRTLVPADRRTVLELPHEAVEAMDQTQLGKLHGDPDIDPLDGHALMTRAKIAAGLMVLDGRMYEVSTEDWQLAGVLMRESDRTRERIVAALSEAARRSNRAKAHAVAERDDVVAEKRVSRAANGIVTRLQRAGRVLSHSELRKALRSDLRPEFQPAIDSLLATGAIKSTPHGYALEGGQVDTPVHPQIRRSEGVDTLSTWTPDDARPPAKTLPGDTTDTTPGLTSRVLEIIGKAQA</sequence>
<dbReference type="EMBL" id="JAFFGU010000004">
    <property type="protein sequence ID" value="MBM7278280.1"/>
    <property type="molecule type" value="Genomic_DNA"/>
</dbReference>